<feature type="region of interest" description="Disordered" evidence="8">
    <location>
        <begin position="1938"/>
        <end position="2020"/>
    </location>
</feature>
<dbReference type="Gene3D" id="1.10.10.650">
    <property type="entry name" value="RuvA domain 2-like"/>
    <property type="match status" value="1"/>
</dbReference>
<dbReference type="GO" id="GO:0042393">
    <property type="term" value="F:histone binding"/>
    <property type="evidence" value="ECO:0007669"/>
    <property type="project" value="TreeGrafter"/>
</dbReference>
<dbReference type="GO" id="GO:0031491">
    <property type="term" value="F:nucleosome binding"/>
    <property type="evidence" value="ECO:0007669"/>
    <property type="project" value="TreeGrafter"/>
</dbReference>
<dbReference type="CDD" id="cd09928">
    <property type="entry name" value="SH2_Cterm_SPT6_like"/>
    <property type="match status" value="1"/>
</dbReference>
<keyword evidence="5" id="KW-0472">Membrane</keyword>
<feature type="compositionally biased region" description="Acidic residues" evidence="8">
    <location>
        <begin position="480"/>
        <end position="492"/>
    </location>
</feature>
<dbReference type="Gene3D" id="3.30.505.10">
    <property type="entry name" value="SH2 domain"/>
    <property type="match status" value="2"/>
</dbReference>
<feature type="compositionally biased region" description="Gly residues" evidence="8">
    <location>
        <begin position="1982"/>
        <end position="1993"/>
    </location>
</feature>
<dbReference type="InterPro" id="IPR012337">
    <property type="entry name" value="RNaseH-like_sf"/>
</dbReference>
<dbReference type="InterPro" id="IPR032706">
    <property type="entry name" value="Spt6_HHH"/>
</dbReference>
<dbReference type="GO" id="GO:0008023">
    <property type="term" value="C:transcription elongation factor complex"/>
    <property type="evidence" value="ECO:0007669"/>
    <property type="project" value="TreeGrafter"/>
</dbReference>
<comment type="similarity">
    <text evidence="2">Belongs to the SPT6 family.</text>
</comment>
<sequence length="2020" mass="219658">MLDLHKADKTDAGKAVAVVAKGSKKRGGKKGGGGGGGGGGGENVVGTDFWKELSYLIKVAMPTPYGRFSQLLAAQFALLVMRTLLTVRANKVNTFYLTKAISSASWQFWVRWFFNFGGWMGSAVVVNSGLRYTETLIQIELRSALTQHAHKRYMAANNFYRTAVLREGGLDNVDHRIVADIDAFSKEAASLYGHSFKPILEFTLSLTEAAKELGYSRPLALFAAQIFITSVLRQMSPSLGKMVAKEQALEGGFRHTHARLIAHAEEVALLGGATREIGILDDGLKNLVVTQRWHALQRIRKSVADNVSKFQGLLVGSIFVHVPFMLRATVSEGERISLFRATEELMLRCGSAFTEVLLLGRNLDELAGYTFRLGQLFRTMDKGLRAEKSRAAEAAKEYERGCPKLAGAEGGSGGGGRTVQDVERDLFGEDEGEDEDEDEGEAKPDAGAMDKAAAKAKKKASRAAEEAAAAGAKGKAPAADLDEDESEDEFADFIDREGDEAPRRKLKSHMPGVRSEQLQDAVDIFGDLGELHELFARRHAGRDLQEASGGGGDQEDGDEDEDDDDDDEDGEVALEDEGDEVLDRPAKPKKSKQRKAGARGGTGLGRGVGAGTWQHTFEPSVVREQMLTARDDEIRARDWPERAQLAPRPGGSPSDPQAVARWILDRLMGIGSVRDLPTFGGDLLLNGWGDDESREAYDARIAHREAFSRGSLPMEEQNAVVTAIADLLRMVHEDGLEVACIAAHMRDRVAPLLRGRRDDSRPPPRDLNGAVLERRVHRRDVLHEVMEWDVRFARLERRRRETGKKVGAVADMLGDNHPHIGAVARLANACDDADTDEALDDVEGKLTLRFDEQLTALEAGEGVAAGATARAKARAKAKASRLRRPLTRTQYAHHCKKGVRDLLPLYGATPDRLGQDLSSYRRSSGTGADQTLPEMMPGEAAAVYVGEETGYLAPADVLKALVHVAAAEVSVEPSVRAWFRTTVRRRCCVWTQPTPAGVDALDPFHPAAGVKRLQAKPVSEFSGAEFSTALKAHREGLVQLKIALPDAVIAELISEMDQAYCLEDVSEMAEAWNALRKEVVREAVRRILAPGLTREAALAMERESRVAVRKECGDSLWRRIALAPWRPEVRAEEEYADDEVEVRVLAAVYGEGNPPTTFTMLNAAGELVDFLEAPNIAVRTGGRPGAPAEPGLSAGGNAALRRQQVDLDRLLKFMIEHRPHVVVVAAAGGSGLACRILKDAVQMVVGRIVEDHARAIPEEVNTIAVHFLDDTVPSLAGGCAAMRAELSEHSAEVRHAVALGRYLRNPPAVVAALAAGGEALALPLSPLQATLSDEEKVAVVERGLLDVVNQIGVDINAAVAHPWQTHQLGYVAGLGRRKAATLVAAIRASDGGVLESRSELVGDLDAMGPCVYRNAASFLRVVDDYILDATRIHPDNYAHVLELLANALDYDYEQLKVATSSVQRKTLEKGMDPDNWEKLAVLDLRAYADYLASARNEGWLLQTLRDVRMELHAPSGEIRTPWSQPSPWEEFSLLTGETTHSLCPGKIVQVTVKKLVPPRDDRGGHVLVQLESGVTGMISKEDLSDRPVDRLEHKVAVGQVIAARVKANGLELEHSMVHLACKGSLLSLEESSRWEAQLWGHKRFYSMTPLEGEKAKPARKPKKSAARPAFISRNIDHPLFQNVTAMQAQEYLKTRDIGEVLLRPSSKGVTHLSLTVKFYDDMYVHYDIKEGAKPGVGHTANLALGSPLTVDGAEYDDLDEVYARHVEPMVGHLKEMIRHRKFRRGTKRDVDQRLKAEMARHPDTRPYGLGVSHEHHGVFCLSAILSRSGNVHHEYASIQAGGFRFRRMEFPTVDRMLAHFKLNPTPPDGIGGMGGGMGGGDRQQKVPPPPQQQRMPLAQALHQQNVPPPPMQLQQQGFVWGGGRPPFQPPAINVYGGGGPGPGMPAGGGWGGPSGPGGGSGPGGWGGGHPGMSVAPAPYSGMGPGQGHAGGGMPPQYQQQQQHFQHVPPPPQQQPGYQQR</sequence>
<feature type="compositionally biased region" description="Low complexity" evidence="8">
    <location>
        <begin position="466"/>
        <end position="479"/>
    </location>
</feature>
<dbReference type="CDD" id="cd09918">
    <property type="entry name" value="SH2_Nterm_SPT6_like"/>
    <property type="match status" value="1"/>
</dbReference>
<dbReference type="InterPro" id="IPR003029">
    <property type="entry name" value="S1_domain"/>
</dbReference>
<dbReference type="PANTHER" id="PTHR10145">
    <property type="entry name" value="TRANSCRIPTION ELONGATION FACTOR SPT6"/>
    <property type="match status" value="1"/>
</dbReference>
<dbReference type="Pfam" id="PF14633">
    <property type="entry name" value="SH2_2"/>
    <property type="match status" value="1"/>
</dbReference>
<evidence type="ECO:0000256" key="1">
    <source>
        <dbReference type="ARBA" id="ARBA00004123"/>
    </source>
</evidence>
<dbReference type="PANTHER" id="PTHR10145:SF6">
    <property type="entry name" value="TRANSCRIPTION ELONGATION FACTOR SPT6"/>
    <property type="match status" value="1"/>
</dbReference>
<dbReference type="Gene3D" id="1.10.3500.10">
    <property type="entry name" value="Tex N-terminal region-like"/>
    <property type="match status" value="1"/>
</dbReference>
<dbReference type="Gene3D" id="3.30.420.140">
    <property type="entry name" value="YqgF/RNase H-like domain"/>
    <property type="match status" value="1"/>
</dbReference>
<dbReference type="SUPFAM" id="SSF47781">
    <property type="entry name" value="RuvA domain 2-like"/>
    <property type="match status" value="1"/>
</dbReference>
<dbReference type="Pfam" id="PF06472">
    <property type="entry name" value="ABC_membrane_2"/>
    <property type="match status" value="1"/>
</dbReference>
<dbReference type="Pfam" id="PF21710">
    <property type="entry name" value="Spt6_S1"/>
    <property type="match status" value="1"/>
</dbReference>
<dbReference type="GO" id="GO:0005524">
    <property type="term" value="F:ATP binding"/>
    <property type="evidence" value="ECO:0007669"/>
    <property type="project" value="InterPro"/>
</dbReference>
<evidence type="ECO:0000256" key="5">
    <source>
        <dbReference type="ARBA" id="ARBA00023136"/>
    </source>
</evidence>
<dbReference type="SMART" id="SM00316">
    <property type="entry name" value="S1"/>
    <property type="match status" value="1"/>
</dbReference>
<evidence type="ECO:0000256" key="3">
    <source>
        <dbReference type="ARBA" id="ARBA00022692"/>
    </source>
</evidence>
<dbReference type="InterPro" id="IPR042066">
    <property type="entry name" value="Spt6_death-like"/>
</dbReference>
<reference evidence="10" key="1">
    <citation type="submission" date="2021-01" db="EMBL/GenBank/DDBJ databases">
        <authorList>
            <person name="Corre E."/>
            <person name="Pelletier E."/>
            <person name="Niang G."/>
            <person name="Scheremetjew M."/>
            <person name="Finn R."/>
            <person name="Kale V."/>
            <person name="Holt S."/>
            <person name="Cochrane G."/>
            <person name="Meng A."/>
            <person name="Brown T."/>
            <person name="Cohen L."/>
        </authorList>
    </citation>
    <scope>NUCLEOTIDE SEQUENCE</scope>
    <source>
        <strain evidence="10">SL-175</strain>
    </source>
</reference>
<feature type="compositionally biased region" description="Low complexity" evidence="8">
    <location>
        <begin position="1994"/>
        <end position="2006"/>
    </location>
</feature>
<keyword evidence="4" id="KW-1133">Transmembrane helix</keyword>
<dbReference type="SUPFAM" id="SSF53098">
    <property type="entry name" value="Ribonuclease H-like"/>
    <property type="match status" value="1"/>
</dbReference>
<dbReference type="GO" id="GO:0034728">
    <property type="term" value="P:nucleosome organization"/>
    <property type="evidence" value="ECO:0007669"/>
    <property type="project" value="TreeGrafter"/>
</dbReference>
<dbReference type="InterPro" id="IPR012340">
    <property type="entry name" value="NA-bd_OB-fold"/>
</dbReference>
<proteinExistence type="inferred from homology"/>
<dbReference type="GO" id="GO:0140673">
    <property type="term" value="P:transcription elongation-coupled chromatin remodeling"/>
    <property type="evidence" value="ECO:0007669"/>
    <property type="project" value="InterPro"/>
</dbReference>
<organism evidence="10">
    <name type="scientific">Mantoniella antarctica</name>
    <dbReference type="NCBI Taxonomy" id="81844"/>
    <lineage>
        <taxon>Eukaryota</taxon>
        <taxon>Viridiplantae</taxon>
        <taxon>Chlorophyta</taxon>
        <taxon>Mamiellophyceae</taxon>
        <taxon>Mamiellales</taxon>
        <taxon>Mamiellaceae</taxon>
        <taxon>Mantoniella</taxon>
    </lineage>
</organism>
<dbReference type="GO" id="GO:0003676">
    <property type="term" value="F:nucleic acid binding"/>
    <property type="evidence" value="ECO:0007669"/>
    <property type="project" value="InterPro"/>
</dbReference>
<feature type="compositionally biased region" description="Gly residues" evidence="8">
    <location>
        <begin position="598"/>
        <end position="610"/>
    </location>
</feature>
<name>A0A7S0SAH1_9CHLO</name>
<dbReference type="InterPro" id="IPR017072">
    <property type="entry name" value="TF_Spt6"/>
</dbReference>
<dbReference type="InterPro" id="IPR035018">
    <property type="entry name" value="Spt6_SH2_C"/>
</dbReference>
<dbReference type="InterPro" id="IPR035019">
    <property type="entry name" value="Spt6_SH2_N"/>
</dbReference>
<feature type="compositionally biased region" description="Basic and acidic residues" evidence="8">
    <location>
        <begin position="493"/>
        <end position="503"/>
    </location>
</feature>
<feature type="domain" description="S1 motif" evidence="9">
    <location>
        <begin position="1545"/>
        <end position="1622"/>
    </location>
</feature>
<dbReference type="GO" id="GO:0016020">
    <property type="term" value="C:membrane"/>
    <property type="evidence" value="ECO:0007669"/>
    <property type="project" value="InterPro"/>
</dbReference>
<feature type="region of interest" description="Disordered" evidence="8">
    <location>
        <begin position="429"/>
        <end position="517"/>
    </location>
</feature>
<dbReference type="InterPro" id="IPR023319">
    <property type="entry name" value="Tex-like_HTH_dom_sf"/>
</dbReference>
<evidence type="ECO:0000256" key="4">
    <source>
        <dbReference type="ARBA" id="ARBA00022989"/>
    </source>
</evidence>
<dbReference type="InterPro" id="IPR035420">
    <property type="entry name" value="Spt6_SH2"/>
</dbReference>
<feature type="compositionally biased region" description="Basic residues" evidence="8">
    <location>
        <begin position="587"/>
        <end position="597"/>
    </location>
</feature>
<dbReference type="InterPro" id="IPR049540">
    <property type="entry name" value="Spt6-like_S1"/>
</dbReference>
<evidence type="ECO:0000256" key="7">
    <source>
        <dbReference type="ARBA" id="ARBA00023242"/>
    </source>
</evidence>
<dbReference type="InterPro" id="IPR036860">
    <property type="entry name" value="SH2_dom_sf"/>
</dbReference>
<evidence type="ECO:0000256" key="6">
    <source>
        <dbReference type="ARBA" id="ARBA00023163"/>
    </source>
</evidence>
<evidence type="ECO:0000259" key="9">
    <source>
        <dbReference type="PROSITE" id="PS50126"/>
    </source>
</evidence>
<dbReference type="CDD" id="cd00164">
    <property type="entry name" value="S1_like"/>
    <property type="match status" value="1"/>
</dbReference>
<dbReference type="EMBL" id="HBFC01007264">
    <property type="protein sequence ID" value="CAD8701421.1"/>
    <property type="molecule type" value="Transcribed_RNA"/>
</dbReference>
<evidence type="ECO:0000256" key="8">
    <source>
        <dbReference type="SAM" id="MobiDB-lite"/>
    </source>
</evidence>
<dbReference type="Gene3D" id="1.10.10.2740">
    <property type="entry name" value="Spt6, Death-like domain"/>
    <property type="match status" value="1"/>
</dbReference>
<feature type="compositionally biased region" description="Gly residues" evidence="8">
    <location>
        <begin position="1938"/>
        <end position="1970"/>
    </location>
</feature>
<feature type="compositionally biased region" description="Acidic residues" evidence="8">
    <location>
        <begin position="429"/>
        <end position="440"/>
    </location>
</feature>
<keyword evidence="3" id="KW-0812">Transmembrane</keyword>
<dbReference type="Pfam" id="PF14635">
    <property type="entry name" value="HHH_7"/>
    <property type="match status" value="1"/>
</dbReference>
<evidence type="ECO:0000256" key="2">
    <source>
        <dbReference type="ARBA" id="ARBA00009253"/>
    </source>
</evidence>
<accession>A0A7S0SAH1</accession>
<dbReference type="SUPFAM" id="SSF158832">
    <property type="entry name" value="Tex N-terminal region-like"/>
    <property type="match status" value="1"/>
</dbReference>
<dbReference type="SUPFAM" id="SSF50249">
    <property type="entry name" value="Nucleic acid-binding proteins"/>
    <property type="match status" value="1"/>
</dbReference>
<dbReference type="PROSITE" id="PS50126">
    <property type="entry name" value="S1"/>
    <property type="match status" value="1"/>
</dbReference>
<dbReference type="InterPro" id="IPR011527">
    <property type="entry name" value="ABC1_TM_dom"/>
</dbReference>
<dbReference type="InterPro" id="IPR010994">
    <property type="entry name" value="RuvA_2-like"/>
</dbReference>
<dbReference type="GO" id="GO:0140359">
    <property type="term" value="F:ABC-type transporter activity"/>
    <property type="evidence" value="ECO:0007669"/>
    <property type="project" value="InterPro"/>
</dbReference>
<comment type="subcellular location">
    <subcellularLocation>
        <location evidence="1">Nucleus</location>
    </subcellularLocation>
</comment>
<feature type="compositionally biased region" description="Acidic residues" evidence="8">
    <location>
        <begin position="553"/>
        <end position="580"/>
    </location>
</feature>
<evidence type="ECO:0000313" key="10">
    <source>
        <dbReference type="EMBL" id="CAD8701421.1"/>
    </source>
</evidence>
<dbReference type="SUPFAM" id="SSF55550">
    <property type="entry name" value="SH2 domain"/>
    <property type="match status" value="1"/>
</dbReference>
<dbReference type="InterPro" id="IPR023323">
    <property type="entry name" value="Tex-like_dom_sf"/>
</dbReference>
<dbReference type="Gene3D" id="1.10.150.850">
    <property type="entry name" value="Spt6, helix-hairpin-helix domain"/>
    <property type="match status" value="1"/>
</dbReference>
<keyword evidence="7" id="KW-0539">Nucleus</keyword>
<feature type="region of interest" description="Disordered" evidence="8">
    <location>
        <begin position="539"/>
        <end position="617"/>
    </location>
</feature>
<protein>
    <recommendedName>
        <fullName evidence="9">S1 motif domain-containing protein</fullName>
    </recommendedName>
</protein>
<dbReference type="InterPro" id="IPR037027">
    <property type="entry name" value="YqgF/RNaseH-like_dom_sf"/>
</dbReference>
<keyword evidence="6" id="KW-0804">Transcription</keyword>
<dbReference type="Gene3D" id="2.40.50.140">
    <property type="entry name" value="Nucleic acid-binding proteins"/>
    <property type="match status" value="1"/>
</dbReference>
<gene>
    <name evidence="10" type="ORF">MANT1106_LOCUS4103</name>
</gene>